<dbReference type="AlphaFoldDB" id="A0AA35XWX5"/>
<dbReference type="RefSeq" id="WP_289841613.1">
    <property type="nucleotide sequence ID" value="NZ_CATKSH010000002.1"/>
</dbReference>
<dbReference type="InterPro" id="IPR001387">
    <property type="entry name" value="Cro/C1-type_HTH"/>
</dbReference>
<dbReference type="Gene3D" id="1.10.260.40">
    <property type="entry name" value="lambda repressor-like DNA-binding domains"/>
    <property type="match status" value="1"/>
</dbReference>
<feature type="region of interest" description="Disordered" evidence="1">
    <location>
        <begin position="348"/>
        <end position="400"/>
    </location>
</feature>
<protein>
    <submittedName>
        <fullName evidence="4">DUF4115 domain-containing protein</fullName>
    </submittedName>
</protein>
<feature type="compositionally biased region" description="Low complexity" evidence="1">
    <location>
        <begin position="368"/>
        <end position="380"/>
    </location>
</feature>
<sequence>MTPTDASPNRLPGRKGDDVHQENDPDSLGAVLRARREELGLSLTQVEAWLRIRVVYIEALESGKIATLPGTAYAVGFLRTYADALGLDGAAMVSRFRQGSPASMERVPPLSFPQPVSDRTIPLGLWVGIGLVAVVAAYAGYYHFSAVPVETARYVPPANELMPGVTEKGTTSPQIASVLPERGEAPTPRSAPTTAAAVPGTPVSGATAPDPGPSTPETASSPSAPATGVPPSVAPAVNSVPAVMPQEAASSPVTSTLSPDAIVVEASADSWVQIKDHNGGVVLNRVLKAGENWQADGSGAPYRMTVGNAGGITLRAGNVTTGPLGRAGAVLRGVPVSAYDIVGGKFAGATPDTTSVPARPVAAENTVPRSRPAPAATPATNSSETDRLNAGQLEHLAQPR</sequence>
<accession>A0AA35XWX5</accession>
<dbReference type="Pfam" id="PF13464">
    <property type="entry name" value="RodZ_C"/>
    <property type="match status" value="1"/>
</dbReference>
<dbReference type="GO" id="GO:0003677">
    <property type="term" value="F:DNA binding"/>
    <property type="evidence" value="ECO:0007669"/>
    <property type="project" value="InterPro"/>
</dbReference>
<keyword evidence="2" id="KW-1133">Transmembrane helix</keyword>
<dbReference type="SMART" id="SM00530">
    <property type="entry name" value="HTH_XRE"/>
    <property type="match status" value="1"/>
</dbReference>
<organism evidence="4 5">
    <name type="scientific">Brytella acorum</name>
    <dbReference type="NCBI Taxonomy" id="2959299"/>
    <lineage>
        <taxon>Bacteria</taxon>
        <taxon>Pseudomonadati</taxon>
        <taxon>Pseudomonadota</taxon>
        <taxon>Alphaproteobacteria</taxon>
        <taxon>Acetobacterales</taxon>
        <taxon>Acetobacteraceae</taxon>
        <taxon>Brytella</taxon>
    </lineage>
</organism>
<gene>
    <name evidence="4" type="ORF">LMG32879_000508</name>
</gene>
<dbReference type="CDD" id="cd00093">
    <property type="entry name" value="HTH_XRE"/>
    <property type="match status" value="1"/>
</dbReference>
<dbReference type="InterPro" id="IPR025194">
    <property type="entry name" value="RodZ-like_C"/>
</dbReference>
<keyword evidence="2" id="KW-0812">Transmembrane</keyword>
<feature type="compositionally biased region" description="Basic and acidic residues" evidence="1">
    <location>
        <begin position="14"/>
        <end position="23"/>
    </location>
</feature>
<keyword evidence="5" id="KW-1185">Reference proteome</keyword>
<name>A0AA35XWX5_9PROT</name>
<dbReference type="Pfam" id="PF13413">
    <property type="entry name" value="HTH_25"/>
    <property type="match status" value="1"/>
</dbReference>
<feature type="transmembrane region" description="Helical" evidence="2">
    <location>
        <begin position="123"/>
        <end position="144"/>
    </location>
</feature>
<evidence type="ECO:0000256" key="2">
    <source>
        <dbReference type="SAM" id="Phobius"/>
    </source>
</evidence>
<evidence type="ECO:0000313" key="4">
    <source>
        <dbReference type="EMBL" id="CAI9119687.1"/>
    </source>
</evidence>
<evidence type="ECO:0000313" key="5">
    <source>
        <dbReference type="Proteomes" id="UP001176960"/>
    </source>
</evidence>
<dbReference type="PANTHER" id="PTHR34475:SF1">
    <property type="entry name" value="CYTOSKELETON PROTEIN RODZ"/>
    <property type="match status" value="1"/>
</dbReference>
<evidence type="ECO:0000259" key="3">
    <source>
        <dbReference type="SMART" id="SM00530"/>
    </source>
</evidence>
<feature type="domain" description="HTH cro/C1-type" evidence="3">
    <location>
        <begin position="31"/>
        <end position="92"/>
    </location>
</feature>
<dbReference type="Proteomes" id="UP001176960">
    <property type="component" value="Unassembled WGS sequence"/>
</dbReference>
<feature type="region of interest" description="Disordered" evidence="1">
    <location>
        <begin position="1"/>
        <end position="25"/>
    </location>
</feature>
<feature type="compositionally biased region" description="Low complexity" evidence="1">
    <location>
        <begin position="185"/>
        <end position="203"/>
    </location>
</feature>
<proteinExistence type="predicted"/>
<dbReference type="EMBL" id="CATKSH010000002">
    <property type="protein sequence ID" value="CAI9119687.1"/>
    <property type="molecule type" value="Genomic_DNA"/>
</dbReference>
<dbReference type="InterPro" id="IPR050400">
    <property type="entry name" value="Bact_Cytoskel_RodZ"/>
</dbReference>
<feature type="region of interest" description="Disordered" evidence="1">
    <location>
        <begin position="181"/>
        <end position="232"/>
    </location>
</feature>
<feature type="compositionally biased region" description="Low complexity" evidence="1">
    <location>
        <begin position="215"/>
        <end position="232"/>
    </location>
</feature>
<comment type="caution">
    <text evidence="4">The sequence shown here is derived from an EMBL/GenBank/DDBJ whole genome shotgun (WGS) entry which is preliminary data.</text>
</comment>
<evidence type="ECO:0000256" key="1">
    <source>
        <dbReference type="SAM" id="MobiDB-lite"/>
    </source>
</evidence>
<dbReference type="SUPFAM" id="SSF47413">
    <property type="entry name" value="lambda repressor-like DNA-binding domains"/>
    <property type="match status" value="1"/>
</dbReference>
<reference evidence="4" key="1">
    <citation type="submission" date="2023-03" db="EMBL/GenBank/DDBJ databases">
        <authorList>
            <person name="Cleenwerck I."/>
        </authorList>
    </citation>
    <scope>NUCLEOTIDE SEQUENCE</scope>
    <source>
        <strain evidence="4">LMG 32879</strain>
    </source>
</reference>
<dbReference type="InterPro" id="IPR010982">
    <property type="entry name" value="Lambda_DNA-bd_dom_sf"/>
</dbReference>
<keyword evidence="2" id="KW-0472">Membrane</keyword>
<dbReference type="PANTHER" id="PTHR34475">
    <property type="match status" value="1"/>
</dbReference>